<protein>
    <submittedName>
        <fullName evidence="6">WD40 repeat-like protein</fullName>
    </submittedName>
</protein>
<accession>A0A165C3V3</accession>
<keyword evidence="4" id="KW-0175">Coiled coil</keyword>
<evidence type="ECO:0000256" key="4">
    <source>
        <dbReference type="SAM" id="Coils"/>
    </source>
</evidence>
<evidence type="ECO:0000256" key="5">
    <source>
        <dbReference type="SAM" id="MobiDB-lite"/>
    </source>
</evidence>
<sequence>MASSSSRTTNSRNLKDALDPMVEASSSTTSASRMQVVSNALLAPFTAREDSTRILRDLAPIIMTPRMINTAASSRNARGNPSLSSRPSASASSLSILGRAPLRFGMTRRITSRDLQVVEETPALLNADVPEPHGVANDVSLLRGFQATIPSSERGKNRRRQVRNVAVPHMGLKQLGMRARGMLDNDHDHEPDEELGSKSEDDVVLVGRTRRSKGKLKPKRRGRESLSATVALGRDELLLQTKEIMVDKENIHVRRTLLNSEIEEITHKIAALDAVRERLEQELLHLHEDELELDDEMDGVRERLSYEKARHPLKGAAAQAAQNLPSGSRRRKGPAFLPSEHDELPSGVAFMTLEGHSAPVTALDFSEPYGLLVTAAQDDSTRLWDLCSGEEIGRLRGHSGAVKCTQVEEHMCLTGGVDSTVRVWDLRLVDEEAVEGGDGDETLDEFGMRASTSSNSVGVGIDDSMSEENGCTRVLRGHSRAITALYFEDNCLVTGASDKTLRQWDLTTGQCVVSMDILWAMSHQSTPQPSWMGNSSAPFAYRSQDTGDVYEDFVGSVQFWGYGLVSGSGDGAVRMWDMRTGQSHRSLSGHTAPITSLQFDELNIISGSLDKTVRIWDLRTGGVLETLQYDHPVTSLQFDTRKILTCAGEKGASMYNRTTQQHSTLLTNGHTMPAVKLRYMDRYLVSGGKDSIVKVWAL</sequence>
<dbReference type="CDD" id="cd00200">
    <property type="entry name" value="WD40"/>
    <property type="match status" value="1"/>
</dbReference>
<evidence type="ECO:0000256" key="1">
    <source>
        <dbReference type="ARBA" id="ARBA00022574"/>
    </source>
</evidence>
<feature type="repeat" description="WD" evidence="3">
    <location>
        <begin position="564"/>
        <end position="586"/>
    </location>
</feature>
<feature type="repeat" description="WD" evidence="3">
    <location>
        <begin position="395"/>
        <end position="427"/>
    </location>
</feature>
<feature type="repeat" description="WD" evidence="3">
    <location>
        <begin position="353"/>
        <end position="394"/>
    </location>
</feature>
<organism evidence="6 7">
    <name type="scientific">Exidia glandulosa HHB12029</name>
    <dbReference type="NCBI Taxonomy" id="1314781"/>
    <lineage>
        <taxon>Eukaryota</taxon>
        <taxon>Fungi</taxon>
        <taxon>Dikarya</taxon>
        <taxon>Basidiomycota</taxon>
        <taxon>Agaricomycotina</taxon>
        <taxon>Agaricomycetes</taxon>
        <taxon>Auriculariales</taxon>
        <taxon>Exidiaceae</taxon>
        <taxon>Exidia</taxon>
    </lineage>
</organism>
<feature type="compositionally biased region" description="Low complexity" evidence="5">
    <location>
        <begin position="1"/>
        <end position="12"/>
    </location>
</feature>
<dbReference type="Proteomes" id="UP000077266">
    <property type="component" value="Unassembled WGS sequence"/>
</dbReference>
<feature type="region of interest" description="Disordered" evidence="5">
    <location>
        <begin position="182"/>
        <end position="201"/>
    </location>
</feature>
<dbReference type="InterPro" id="IPR036322">
    <property type="entry name" value="WD40_repeat_dom_sf"/>
</dbReference>
<evidence type="ECO:0000313" key="7">
    <source>
        <dbReference type="Proteomes" id="UP000077266"/>
    </source>
</evidence>
<dbReference type="Gene3D" id="2.130.10.10">
    <property type="entry name" value="YVTN repeat-like/Quinoprotein amine dehydrogenase"/>
    <property type="match status" value="2"/>
</dbReference>
<keyword evidence="7" id="KW-1185">Reference proteome</keyword>
<dbReference type="InterPro" id="IPR053299">
    <property type="entry name" value="ASTRA_WD_repeat"/>
</dbReference>
<dbReference type="PROSITE" id="PS00678">
    <property type="entry name" value="WD_REPEATS_1"/>
    <property type="match status" value="4"/>
</dbReference>
<dbReference type="OrthoDB" id="496at2759"/>
<evidence type="ECO:0000256" key="3">
    <source>
        <dbReference type="PROSITE-ProRule" id="PRU00221"/>
    </source>
</evidence>
<proteinExistence type="predicted"/>
<dbReference type="InterPro" id="IPR019775">
    <property type="entry name" value="WD40_repeat_CS"/>
</dbReference>
<feature type="repeat" description="WD" evidence="3">
    <location>
        <begin position="587"/>
        <end position="626"/>
    </location>
</feature>
<feature type="repeat" description="WD" evidence="3">
    <location>
        <begin position="475"/>
        <end position="514"/>
    </location>
</feature>
<dbReference type="SUPFAM" id="SSF50978">
    <property type="entry name" value="WD40 repeat-like"/>
    <property type="match status" value="1"/>
</dbReference>
<dbReference type="InterPro" id="IPR001680">
    <property type="entry name" value="WD40_rpt"/>
</dbReference>
<feature type="coiled-coil region" evidence="4">
    <location>
        <begin position="262"/>
        <end position="296"/>
    </location>
</feature>
<feature type="region of interest" description="Disordered" evidence="5">
    <location>
        <begin position="73"/>
        <end position="92"/>
    </location>
</feature>
<dbReference type="SMART" id="SM00320">
    <property type="entry name" value="WD40"/>
    <property type="match status" value="7"/>
</dbReference>
<evidence type="ECO:0000313" key="6">
    <source>
        <dbReference type="EMBL" id="KZV81766.1"/>
    </source>
</evidence>
<dbReference type="AlphaFoldDB" id="A0A165C3V3"/>
<keyword evidence="1 3" id="KW-0853">WD repeat</keyword>
<dbReference type="PRINTS" id="PR00320">
    <property type="entry name" value="GPROTEINBRPT"/>
</dbReference>
<keyword evidence="2" id="KW-0677">Repeat</keyword>
<dbReference type="PROSITE" id="PS50294">
    <property type="entry name" value="WD_REPEATS_REGION"/>
    <property type="match status" value="5"/>
</dbReference>
<dbReference type="Pfam" id="PF00400">
    <property type="entry name" value="WD40"/>
    <property type="match status" value="5"/>
</dbReference>
<dbReference type="STRING" id="1314781.A0A165C3V3"/>
<dbReference type="Gene3D" id="6.10.280.220">
    <property type="match status" value="1"/>
</dbReference>
<feature type="compositionally biased region" description="Low complexity" evidence="5">
    <location>
        <begin position="81"/>
        <end position="92"/>
    </location>
</feature>
<name>A0A165C3V3_EXIGL</name>
<gene>
    <name evidence="6" type="ORF">EXIGLDRAFT_657868</name>
</gene>
<dbReference type="PANTHER" id="PTHR44156">
    <property type="entry name" value="SUPERNUMERARY LIMBS, ISOFORM B-RELATED"/>
    <property type="match status" value="1"/>
</dbReference>
<evidence type="ECO:0000256" key="2">
    <source>
        <dbReference type="ARBA" id="ARBA00022737"/>
    </source>
</evidence>
<dbReference type="InterPro" id="IPR020472">
    <property type="entry name" value="WD40_PAC1"/>
</dbReference>
<dbReference type="InterPro" id="IPR015943">
    <property type="entry name" value="WD40/YVTN_repeat-like_dom_sf"/>
</dbReference>
<dbReference type="EMBL" id="KV426369">
    <property type="protein sequence ID" value="KZV81766.1"/>
    <property type="molecule type" value="Genomic_DNA"/>
</dbReference>
<dbReference type="InParanoid" id="A0A165C3V3"/>
<feature type="region of interest" description="Disordered" evidence="5">
    <location>
        <begin position="1"/>
        <end position="30"/>
    </location>
</feature>
<dbReference type="PROSITE" id="PS50082">
    <property type="entry name" value="WD_REPEATS_2"/>
    <property type="match status" value="6"/>
</dbReference>
<feature type="repeat" description="WD" evidence="3">
    <location>
        <begin position="667"/>
        <end position="698"/>
    </location>
</feature>
<reference evidence="6 7" key="1">
    <citation type="journal article" date="2016" name="Mol. Biol. Evol.">
        <title>Comparative Genomics of Early-Diverging Mushroom-Forming Fungi Provides Insights into the Origins of Lignocellulose Decay Capabilities.</title>
        <authorList>
            <person name="Nagy L.G."/>
            <person name="Riley R."/>
            <person name="Tritt A."/>
            <person name="Adam C."/>
            <person name="Daum C."/>
            <person name="Floudas D."/>
            <person name="Sun H."/>
            <person name="Yadav J.S."/>
            <person name="Pangilinan J."/>
            <person name="Larsson K.H."/>
            <person name="Matsuura K."/>
            <person name="Barry K."/>
            <person name="Labutti K."/>
            <person name="Kuo R."/>
            <person name="Ohm R.A."/>
            <person name="Bhattacharya S.S."/>
            <person name="Shirouzu T."/>
            <person name="Yoshinaga Y."/>
            <person name="Martin F.M."/>
            <person name="Grigoriev I.V."/>
            <person name="Hibbett D.S."/>
        </authorList>
    </citation>
    <scope>NUCLEOTIDE SEQUENCE [LARGE SCALE GENOMIC DNA]</scope>
    <source>
        <strain evidence="6 7">HHB12029</strain>
    </source>
</reference>